<organism evidence="2 3">
    <name type="scientific">Patiria miniata</name>
    <name type="common">Bat star</name>
    <name type="synonym">Asterina miniata</name>
    <dbReference type="NCBI Taxonomy" id="46514"/>
    <lineage>
        <taxon>Eukaryota</taxon>
        <taxon>Metazoa</taxon>
        <taxon>Echinodermata</taxon>
        <taxon>Eleutherozoa</taxon>
        <taxon>Asterozoa</taxon>
        <taxon>Asteroidea</taxon>
        <taxon>Valvatacea</taxon>
        <taxon>Valvatida</taxon>
        <taxon>Asterinidae</taxon>
        <taxon>Patiria</taxon>
    </lineage>
</organism>
<name>A0A914AHX5_PATMI</name>
<dbReference type="RefSeq" id="XP_038063141.1">
    <property type="nucleotide sequence ID" value="XM_038207213.1"/>
</dbReference>
<evidence type="ECO:0000313" key="3">
    <source>
        <dbReference type="Proteomes" id="UP000887568"/>
    </source>
</evidence>
<dbReference type="PANTHER" id="PTHR33480">
    <property type="entry name" value="SET DOMAIN-CONTAINING PROTEIN-RELATED"/>
    <property type="match status" value="1"/>
</dbReference>
<dbReference type="Proteomes" id="UP000887568">
    <property type="component" value="Unplaced"/>
</dbReference>
<accession>A0A914AHX5</accession>
<proteinExistence type="predicted"/>
<feature type="compositionally biased region" description="Acidic residues" evidence="1">
    <location>
        <begin position="110"/>
        <end position="135"/>
    </location>
</feature>
<protein>
    <submittedName>
        <fullName evidence="2">Uncharacterized protein</fullName>
    </submittedName>
</protein>
<feature type="compositionally biased region" description="Low complexity" evidence="1">
    <location>
        <begin position="71"/>
        <end position="83"/>
    </location>
</feature>
<dbReference type="OrthoDB" id="6145947at2759"/>
<evidence type="ECO:0000313" key="2">
    <source>
        <dbReference type="EnsemblMetazoa" id="XP_038063141.1"/>
    </source>
</evidence>
<feature type="region of interest" description="Disordered" evidence="1">
    <location>
        <begin position="1"/>
        <end position="183"/>
    </location>
</feature>
<dbReference type="GeneID" id="119733845"/>
<feature type="compositionally biased region" description="Basic and acidic residues" evidence="1">
    <location>
        <begin position="59"/>
        <end position="68"/>
    </location>
</feature>
<dbReference type="PANTHER" id="PTHR33480:SF1">
    <property type="entry name" value="TYR RECOMBINASE DOMAIN-CONTAINING PROTEIN"/>
    <property type="match status" value="1"/>
</dbReference>
<sequence>MSEDTPVKTAVDPTTQHDRESPDDISETSEDTPVKTAVDPTTQHDRESPDDMSETSEDTPVKTSREEIEFVPSSPVASESSGSITFPMHNHWRKSLVGSKEGVRLPVDGEVNDSEWDSDDDYDPSSATSDDDSDSEVSIPEENQYNTTEDKNASDLSEEDEILRDINVPRNIDNETKESTTPHNTRVTVQEANDDMASQKQMWEYLRPAHVDKIVEAALDTAVQEHLQKKLTDEDLYQGDVTWSSYQQVAQYAQARLLTFNKRRSGELEAIHLKSYLQRTSVADVDSGLTGQLSETEQYLLQNHDLLETRGRVGHRVPVVIPKDCQRALAYLANSEMRKKAGVRQTNKYLFPNAGDSVLRAYDSLKKVCQECDLQIPGRNTSVNLRKYMATLAQVMDLTPNQMDWVCKHLGHSKTVHLNHNRVMSSFLERVEIGKLLLMQDLNVQSNFVGKTLIDVDFSSIVFRRA</sequence>
<keyword evidence="3" id="KW-1185">Reference proteome</keyword>
<evidence type="ECO:0000256" key="1">
    <source>
        <dbReference type="SAM" id="MobiDB-lite"/>
    </source>
</evidence>
<dbReference type="AlphaFoldDB" id="A0A914AHX5"/>
<dbReference type="EnsemblMetazoa" id="XM_038207213.1">
    <property type="protein sequence ID" value="XP_038063141.1"/>
    <property type="gene ID" value="LOC119733845"/>
</dbReference>
<reference evidence="2" key="1">
    <citation type="submission" date="2022-11" db="UniProtKB">
        <authorList>
            <consortium name="EnsemblMetazoa"/>
        </authorList>
    </citation>
    <scope>IDENTIFICATION</scope>
</reference>